<evidence type="ECO:0000313" key="4">
    <source>
        <dbReference type="Proteomes" id="UP000663801"/>
    </source>
</evidence>
<dbReference type="Gene3D" id="3.30.450.40">
    <property type="match status" value="1"/>
</dbReference>
<dbReference type="Gene3D" id="3.20.20.450">
    <property type="entry name" value="EAL domain"/>
    <property type="match status" value="1"/>
</dbReference>
<dbReference type="PROSITE" id="PS50883">
    <property type="entry name" value="EAL"/>
    <property type="match status" value="1"/>
</dbReference>
<dbReference type="SUPFAM" id="SSF55073">
    <property type="entry name" value="Nucleotide cyclase"/>
    <property type="match status" value="1"/>
</dbReference>
<accession>A0A938YPL2</accession>
<dbReference type="Pfam" id="PF01590">
    <property type="entry name" value="GAF"/>
    <property type="match status" value="1"/>
</dbReference>
<dbReference type="SUPFAM" id="SSF141868">
    <property type="entry name" value="EAL domain-like"/>
    <property type="match status" value="1"/>
</dbReference>
<dbReference type="PROSITE" id="PS50887">
    <property type="entry name" value="GGDEF"/>
    <property type="match status" value="1"/>
</dbReference>
<dbReference type="Pfam" id="PF08448">
    <property type="entry name" value="PAS_4"/>
    <property type="match status" value="1"/>
</dbReference>
<dbReference type="PANTHER" id="PTHR44757">
    <property type="entry name" value="DIGUANYLATE CYCLASE DGCP"/>
    <property type="match status" value="1"/>
</dbReference>
<dbReference type="CDD" id="cd01949">
    <property type="entry name" value="GGDEF"/>
    <property type="match status" value="1"/>
</dbReference>
<comment type="caution">
    <text evidence="3">The sequence shown here is derived from an EMBL/GenBank/DDBJ whole genome shotgun (WGS) entry which is preliminary data.</text>
</comment>
<dbReference type="InterPro" id="IPR029787">
    <property type="entry name" value="Nucleotide_cyclase"/>
</dbReference>
<dbReference type="Proteomes" id="UP000663801">
    <property type="component" value="Unassembled WGS sequence"/>
</dbReference>
<dbReference type="InterPro" id="IPR043128">
    <property type="entry name" value="Rev_trsase/Diguanyl_cyclase"/>
</dbReference>
<dbReference type="Pfam" id="PF00990">
    <property type="entry name" value="GGDEF"/>
    <property type="match status" value="1"/>
</dbReference>
<name>A0A938YPL2_9ACTN</name>
<dbReference type="PANTHER" id="PTHR44757:SF2">
    <property type="entry name" value="BIOFILM ARCHITECTURE MAINTENANCE PROTEIN MBAA"/>
    <property type="match status" value="1"/>
</dbReference>
<dbReference type="InterPro" id="IPR003018">
    <property type="entry name" value="GAF"/>
</dbReference>
<reference evidence="3" key="1">
    <citation type="submission" date="2021-01" db="EMBL/GenBank/DDBJ databases">
        <title>KCTC 19127 draft genome.</title>
        <authorList>
            <person name="An D."/>
        </authorList>
    </citation>
    <scope>NUCLEOTIDE SEQUENCE</scope>
    <source>
        <strain evidence="3">KCTC 19127</strain>
    </source>
</reference>
<dbReference type="RefSeq" id="WP_205256765.1">
    <property type="nucleotide sequence ID" value="NZ_BAAAPV010000004.1"/>
</dbReference>
<dbReference type="Gene3D" id="3.30.450.20">
    <property type="entry name" value="PAS domain"/>
    <property type="match status" value="1"/>
</dbReference>
<dbReference type="SUPFAM" id="SSF55781">
    <property type="entry name" value="GAF domain-like"/>
    <property type="match status" value="1"/>
</dbReference>
<dbReference type="SMART" id="SM00267">
    <property type="entry name" value="GGDEF"/>
    <property type="match status" value="1"/>
</dbReference>
<evidence type="ECO:0000313" key="3">
    <source>
        <dbReference type="EMBL" id="MBM9476650.1"/>
    </source>
</evidence>
<sequence>MPAPSSTPHPIVLDAAGTARLRPLVRLAAWSSHFPSAVLHIVQDGVWESLPSTPSADPAVTAALTVLRTTVLKLGAPLVVPDARVDPRFARHPGVRSGGLGSYLGVPVRARGAEPVGVLCVLDAQAHVITAAEVTRLIDFAAHLGSQIDLARRLERQRRAGSVATAELRRAVDEHRIVPWYQPIVDLTSGCVIGFEALARWVHPGGEVEDPDQFVPLAQGTDLALDLDLTVIRQALTDLRRWQVGSPRLRMAVNLSGRHVTHADGAAALIQLTREVGADPATVDIELTDVGGPDAALQDAVFVEHLRGHGFTVWLDDFGSGWSPLEHLMRLPVDGVKINRAIALSLGTDVGDAVTRSVTGMAAQLGLLTNLAGIEGADQAARARTLGCDRGQGYHWAAPAPAAVVELRLAETRERPPTPAPEPPPALRPAIAGTLAGSVLDAFPDATAVLDTAGVIVAVNRGWREFALESAGRTESVGSDYLAECRASADRGATEAGEVARELQAVLRGSVQQAEIEYPCPTPARNRWFLARITPLGGARPGAVITHVDITRRKKAELELLHAAAHDPLTDLPNRSVLTARLQAALGQLRDRTADAHVGLVFIDLDGFKTVNDTYGHAAGDDVLVTVGRRLESVLTVEQTAARVGGDEFVVLAPRIDRGALARLTQDVEAVLLRPHLIRGRQIVVAGSAGMHLADPGEEADAALQRADAAMYRVKGAVARGVRPAPVETVTSFLAEFSAR</sequence>
<dbReference type="Gene3D" id="3.30.70.270">
    <property type="match status" value="1"/>
</dbReference>
<feature type="domain" description="EAL" evidence="1">
    <location>
        <begin position="161"/>
        <end position="413"/>
    </location>
</feature>
<dbReference type="InterPro" id="IPR000160">
    <property type="entry name" value="GGDEF_dom"/>
</dbReference>
<dbReference type="EMBL" id="JAERWL010000008">
    <property type="protein sequence ID" value="MBM9476650.1"/>
    <property type="molecule type" value="Genomic_DNA"/>
</dbReference>
<dbReference type="InterPro" id="IPR035965">
    <property type="entry name" value="PAS-like_dom_sf"/>
</dbReference>
<organism evidence="3 4">
    <name type="scientific">Nakamurella flavida</name>
    <dbReference type="NCBI Taxonomy" id="363630"/>
    <lineage>
        <taxon>Bacteria</taxon>
        <taxon>Bacillati</taxon>
        <taxon>Actinomycetota</taxon>
        <taxon>Actinomycetes</taxon>
        <taxon>Nakamurellales</taxon>
        <taxon>Nakamurellaceae</taxon>
        <taxon>Nakamurella</taxon>
    </lineage>
</organism>
<dbReference type="SMART" id="SM00065">
    <property type="entry name" value="GAF"/>
    <property type="match status" value="1"/>
</dbReference>
<dbReference type="SMART" id="SM00052">
    <property type="entry name" value="EAL"/>
    <property type="match status" value="1"/>
</dbReference>
<dbReference type="InterPro" id="IPR029016">
    <property type="entry name" value="GAF-like_dom_sf"/>
</dbReference>
<evidence type="ECO:0000259" key="2">
    <source>
        <dbReference type="PROSITE" id="PS50887"/>
    </source>
</evidence>
<dbReference type="InterPro" id="IPR052155">
    <property type="entry name" value="Biofilm_reg_signaling"/>
</dbReference>
<dbReference type="InterPro" id="IPR001633">
    <property type="entry name" value="EAL_dom"/>
</dbReference>
<gene>
    <name evidence="3" type="ORF">JL107_09365</name>
</gene>
<dbReference type="CDD" id="cd01948">
    <property type="entry name" value="EAL"/>
    <property type="match status" value="1"/>
</dbReference>
<proteinExistence type="predicted"/>
<keyword evidence="4" id="KW-1185">Reference proteome</keyword>
<dbReference type="AlphaFoldDB" id="A0A938YPL2"/>
<protein>
    <submittedName>
        <fullName evidence="3">EAL domain-containing protein</fullName>
    </submittedName>
</protein>
<feature type="domain" description="GGDEF" evidence="2">
    <location>
        <begin position="596"/>
        <end position="730"/>
    </location>
</feature>
<dbReference type="InterPro" id="IPR035919">
    <property type="entry name" value="EAL_sf"/>
</dbReference>
<dbReference type="InterPro" id="IPR013656">
    <property type="entry name" value="PAS_4"/>
</dbReference>
<dbReference type="NCBIfam" id="TIGR00254">
    <property type="entry name" value="GGDEF"/>
    <property type="match status" value="1"/>
</dbReference>
<dbReference type="Pfam" id="PF00563">
    <property type="entry name" value="EAL"/>
    <property type="match status" value="1"/>
</dbReference>
<evidence type="ECO:0000259" key="1">
    <source>
        <dbReference type="PROSITE" id="PS50883"/>
    </source>
</evidence>
<dbReference type="SUPFAM" id="SSF55785">
    <property type="entry name" value="PYP-like sensor domain (PAS domain)"/>
    <property type="match status" value="1"/>
</dbReference>